<organism evidence="2">
    <name type="scientific">Caulobacter sp. (strain K31)</name>
    <dbReference type="NCBI Taxonomy" id="366602"/>
    <lineage>
        <taxon>Bacteria</taxon>
        <taxon>Pseudomonadati</taxon>
        <taxon>Pseudomonadota</taxon>
        <taxon>Alphaproteobacteria</taxon>
        <taxon>Caulobacterales</taxon>
        <taxon>Caulobacteraceae</taxon>
        <taxon>Caulobacter</taxon>
    </lineage>
</organism>
<dbReference type="EMBL" id="CP000927">
    <property type="protein sequence ID" value="ABZ72532.1"/>
    <property type="molecule type" value="Genomic_DNA"/>
</dbReference>
<dbReference type="Pfam" id="PF01850">
    <property type="entry name" value="PIN"/>
    <property type="match status" value="1"/>
</dbReference>
<dbReference type="CDD" id="cd18692">
    <property type="entry name" value="PIN_VapC-like"/>
    <property type="match status" value="1"/>
</dbReference>
<gene>
    <name evidence="2" type="ordered locus">Caul_3405</name>
</gene>
<dbReference type="KEGG" id="cak:Caul_3405"/>
<dbReference type="InterPro" id="IPR002716">
    <property type="entry name" value="PIN_dom"/>
</dbReference>
<dbReference type="eggNOG" id="COG5573">
    <property type="taxonomic scope" value="Bacteria"/>
</dbReference>
<evidence type="ECO:0000313" key="2">
    <source>
        <dbReference type="EMBL" id="ABZ72532.1"/>
    </source>
</evidence>
<accession>B0T505</accession>
<dbReference type="InterPro" id="IPR029060">
    <property type="entry name" value="PIN-like_dom_sf"/>
</dbReference>
<reference evidence="2" key="1">
    <citation type="submission" date="2008-01" db="EMBL/GenBank/DDBJ databases">
        <title>Complete sequence of chromosome of Caulobacter sp. K31.</title>
        <authorList>
            <consortium name="US DOE Joint Genome Institute"/>
            <person name="Copeland A."/>
            <person name="Lucas S."/>
            <person name="Lapidus A."/>
            <person name="Barry K."/>
            <person name="Glavina del Rio T."/>
            <person name="Dalin E."/>
            <person name="Tice H."/>
            <person name="Pitluck S."/>
            <person name="Bruce D."/>
            <person name="Goodwin L."/>
            <person name="Thompson L.S."/>
            <person name="Brettin T."/>
            <person name="Detter J.C."/>
            <person name="Han C."/>
            <person name="Schmutz J."/>
            <person name="Larimer F."/>
            <person name="Land M."/>
            <person name="Hauser L."/>
            <person name="Kyrpides N."/>
            <person name="Kim E."/>
            <person name="Stephens C."/>
            <person name="Richardson P."/>
        </authorList>
    </citation>
    <scope>NUCLEOTIDE SEQUENCE [LARGE SCALE GENOMIC DNA]</scope>
    <source>
        <strain evidence="2">K31</strain>
    </source>
</reference>
<dbReference type="Gene3D" id="3.40.50.1010">
    <property type="entry name" value="5'-nuclease"/>
    <property type="match status" value="1"/>
</dbReference>
<dbReference type="AlphaFoldDB" id="B0T505"/>
<dbReference type="PANTHER" id="PTHR38826">
    <property type="entry name" value="RIBONUCLEASE VAPC13"/>
    <property type="match status" value="1"/>
</dbReference>
<protein>
    <submittedName>
        <fullName evidence="2">PilT-like protein</fullName>
    </submittedName>
</protein>
<sequence>MITVDSNVFVYLYDDRAPEKAATAEVVVRALAERKSAVALQVVGEVQNVLRRKFKTPNWKAAQVGHNLLQAFETFSYSRDAVDRALGQLSTGRFSYWDALLLASADEAGCTTLLSEDMKSGDRLGNVEIVNPFAPDGGLSARARELLEA</sequence>
<dbReference type="HOGENOM" id="CLU_128080_0_0_5"/>
<name>B0T505_CAUSK</name>
<evidence type="ECO:0000259" key="1">
    <source>
        <dbReference type="Pfam" id="PF01850"/>
    </source>
</evidence>
<dbReference type="PANTHER" id="PTHR38826:SF5">
    <property type="entry name" value="RIBONUCLEASE VAPC13"/>
    <property type="match status" value="1"/>
</dbReference>
<dbReference type="InterPro" id="IPR052106">
    <property type="entry name" value="PINc/VapC_TA"/>
</dbReference>
<dbReference type="OrthoDB" id="163436at2"/>
<dbReference type="STRING" id="366602.Caul_3405"/>
<feature type="domain" description="PIN" evidence="1">
    <location>
        <begin position="2"/>
        <end position="117"/>
    </location>
</feature>
<proteinExistence type="predicted"/>
<dbReference type="SUPFAM" id="SSF88723">
    <property type="entry name" value="PIN domain-like"/>
    <property type="match status" value="1"/>
</dbReference>